<evidence type="ECO:0000313" key="2">
    <source>
        <dbReference type="EMBL" id="GLB44208.1"/>
    </source>
</evidence>
<protein>
    <submittedName>
        <fullName evidence="2">Uncharacterized protein</fullName>
    </submittedName>
</protein>
<keyword evidence="3" id="KW-1185">Reference proteome</keyword>
<feature type="compositionally biased region" description="Polar residues" evidence="1">
    <location>
        <begin position="60"/>
        <end position="72"/>
    </location>
</feature>
<name>A0A9P3PZ45_LYOSH</name>
<dbReference type="OrthoDB" id="3047765at2759"/>
<dbReference type="EMBL" id="BRPK01000016">
    <property type="protein sequence ID" value="GLB44208.1"/>
    <property type="molecule type" value="Genomic_DNA"/>
</dbReference>
<sequence length="566" mass="60950">MENTQSRKVALSKEPIVVEESRAQRLQRQQARFRDRGGIFVPSNRNTLVDILLGRKVASPKQTRARSASLSPQKDKVRLGGRNEDVEGSPKPLRTSPRKAAQRRAEEEVAIAGPSRLPADDTAAKTPRTSRKSTKKPAASPATTTTSAAAISKKGKIKAKLADTGHPAPKRRGRPPKSKPSIVDDDGTTTEMPKDKDQHSGTKAEGATKVAAERATKSVKPSTVDEVEDDPPAVTKTRGKSKGTTKPAAKNATADEPEHNVGDVDSVVDAFNEVGPGGQDAPPKQRSANSRGTKIPPSEERSRDVCVFTEQSKYARTSQAEDDNPVRAGGRKKGSRAQLDGTKASAKAKGKGKARQVDVENAEDVEAPGKAIRKGNARQLHDSDDETPATGDTGPVKLSTKRARAEPDTTSEVHKTKWTKMVSGEETEPPPDRGRTRTKAHPQAVKVTRRKGAASVDQDVDDPEPEALASPVSKKRVREPDKDAASRVKRAKQGKAEEKSAKTPSTQNPAPTKSTNASKTLKVKLDSNPKPAAVPKLRPRKSVMQRIKEPLPEIEDDEPDPINFLC</sequence>
<organism evidence="2 3">
    <name type="scientific">Lyophyllum shimeji</name>
    <name type="common">Hon-shimeji</name>
    <name type="synonym">Tricholoma shimeji</name>
    <dbReference type="NCBI Taxonomy" id="47721"/>
    <lineage>
        <taxon>Eukaryota</taxon>
        <taxon>Fungi</taxon>
        <taxon>Dikarya</taxon>
        <taxon>Basidiomycota</taxon>
        <taxon>Agaricomycotina</taxon>
        <taxon>Agaricomycetes</taxon>
        <taxon>Agaricomycetidae</taxon>
        <taxon>Agaricales</taxon>
        <taxon>Tricholomatineae</taxon>
        <taxon>Lyophyllaceae</taxon>
        <taxon>Lyophyllum</taxon>
    </lineage>
</organism>
<comment type="caution">
    <text evidence="2">The sequence shown here is derived from an EMBL/GenBank/DDBJ whole genome shotgun (WGS) entry which is preliminary data.</text>
</comment>
<dbReference type="AlphaFoldDB" id="A0A9P3PZ45"/>
<feature type="compositionally biased region" description="Polar residues" evidence="1">
    <location>
        <begin position="309"/>
        <end position="318"/>
    </location>
</feature>
<reference evidence="2" key="1">
    <citation type="submission" date="2022-07" db="EMBL/GenBank/DDBJ databases">
        <title>The genome of Lyophyllum shimeji provides insight into the initial evolution of ectomycorrhizal fungal genome.</title>
        <authorList>
            <person name="Kobayashi Y."/>
            <person name="Shibata T."/>
            <person name="Hirakawa H."/>
            <person name="Shigenobu S."/>
            <person name="Nishiyama T."/>
            <person name="Yamada A."/>
            <person name="Hasebe M."/>
            <person name="Kawaguchi M."/>
        </authorList>
    </citation>
    <scope>NUCLEOTIDE SEQUENCE</scope>
    <source>
        <strain evidence="2">AT787</strain>
    </source>
</reference>
<feature type="compositionally biased region" description="Low complexity" evidence="1">
    <location>
        <begin position="136"/>
        <end position="152"/>
    </location>
</feature>
<feature type="compositionally biased region" description="Basic and acidic residues" evidence="1">
    <location>
        <begin position="73"/>
        <end position="85"/>
    </location>
</feature>
<feature type="region of interest" description="Disordered" evidence="1">
    <location>
        <begin position="54"/>
        <end position="544"/>
    </location>
</feature>
<proteinExistence type="predicted"/>
<feature type="compositionally biased region" description="Basic and acidic residues" evidence="1">
    <location>
        <begin position="192"/>
        <end position="202"/>
    </location>
</feature>
<feature type="compositionally biased region" description="Basic residues" evidence="1">
    <location>
        <begin position="168"/>
        <end position="177"/>
    </location>
</feature>
<dbReference type="Proteomes" id="UP001063166">
    <property type="component" value="Unassembled WGS sequence"/>
</dbReference>
<evidence type="ECO:0000313" key="3">
    <source>
        <dbReference type="Proteomes" id="UP001063166"/>
    </source>
</evidence>
<accession>A0A9P3PZ45</accession>
<feature type="compositionally biased region" description="Polar residues" evidence="1">
    <location>
        <begin position="502"/>
        <end position="519"/>
    </location>
</feature>
<feature type="compositionally biased region" description="Basic and acidic residues" evidence="1">
    <location>
        <begin position="403"/>
        <end position="415"/>
    </location>
</feature>
<evidence type="ECO:0000256" key="1">
    <source>
        <dbReference type="SAM" id="MobiDB-lite"/>
    </source>
</evidence>
<gene>
    <name evidence="2" type="ORF">LshimejAT787_1601380</name>
</gene>